<dbReference type="SMART" id="SM00922">
    <property type="entry name" value="MR_MLE"/>
    <property type="match status" value="1"/>
</dbReference>
<keyword evidence="5" id="KW-0413">Isomerase</keyword>
<dbReference type="AlphaFoldDB" id="A0A382EDR8"/>
<dbReference type="Pfam" id="PF13378">
    <property type="entry name" value="MR_MLE_C"/>
    <property type="match status" value="1"/>
</dbReference>
<dbReference type="SUPFAM" id="SSF54826">
    <property type="entry name" value="Enolase N-terminal domain-like"/>
    <property type="match status" value="1"/>
</dbReference>
<dbReference type="InterPro" id="IPR036849">
    <property type="entry name" value="Enolase-like_C_sf"/>
</dbReference>
<dbReference type="Gene3D" id="3.20.20.120">
    <property type="entry name" value="Enolase-like C-terminal domain"/>
    <property type="match status" value="1"/>
</dbReference>
<proteinExistence type="inferred from homology"/>
<dbReference type="Pfam" id="PF02746">
    <property type="entry name" value="MR_MLE_N"/>
    <property type="match status" value="1"/>
</dbReference>
<gene>
    <name evidence="7" type="ORF">METZ01_LOCUS201790</name>
</gene>
<evidence type="ECO:0000256" key="1">
    <source>
        <dbReference type="ARBA" id="ARBA00001946"/>
    </source>
</evidence>
<evidence type="ECO:0000313" key="7">
    <source>
        <dbReference type="EMBL" id="SVB48936.1"/>
    </source>
</evidence>
<keyword evidence="3" id="KW-0479">Metal-binding</keyword>
<dbReference type="PANTHER" id="PTHR48073">
    <property type="entry name" value="O-SUCCINYLBENZOATE SYNTHASE-RELATED"/>
    <property type="match status" value="1"/>
</dbReference>
<name>A0A382EDR8_9ZZZZ</name>
<dbReference type="Gene3D" id="3.30.390.10">
    <property type="entry name" value="Enolase-like, N-terminal domain"/>
    <property type="match status" value="1"/>
</dbReference>
<comment type="similarity">
    <text evidence="2">Belongs to the mandelate racemase/muconate lactonizing enzyme family.</text>
</comment>
<accession>A0A382EDR8</accession>
<dbReference type="EMBL" id="UINC01044042">
    <property type="protein sequence ID" value="SVB48936.1"/>
    <property type="molecule type" value="Genomic_DNA"/>
</dbReference>
<dbReference type="SFLD" id="SFLDG00180">
    <property type="entry name" value="muconate_cycloisomerase"/>
    <property type="match status" value="1"/>
</dbReference>
<dbReference type="PANTHER" id="PTHR48073:SF2">
    <property type="entry name" value="O-SUCCINYLBENZOATE SYNTHASE"/>
    <property type="match status" value="1"/>
</dbReference>
<evidence type="ECO:0000256" key="2">
    <source>
        <dbReference type="ARBA" id="ARBA00008031"/>
    </source>
</evidence>
<reference evidence="7" key="1">
    <citation type="submission" date="2018-05" db="EMBL/GenBank/DDBJ databases">
        <authorList>
            <person name="Lanie J.A."/>
            <person name="Ng W.-L."/>
            <person name="Kazmierczak K.M."/>
            <person name="Andrzejewski T.M."/>
            <person name="Davidsen T.M."/>
            <person name="Wayne K.J."/>
            <person name="Tettelin H."/>
            <person name="Glass J.I."/>
            <person name="Rusch D."/>
            <person name="Podicherti R."/>
            <person name="Tsui H.-C.T."/>
            <person name="Winkler M.E."/>
        </authorList>
    </citation>
    <scope>NUCLEOTIDE SEQUENCE</scope>
</reference>
<dbReference type="InterPro" id="IPR013342">
    <property type="entry name" value="Mandelate_racemase_C"/>
</dbReference>
<dbReference type="FunFam" id="3.30.390.10:FF:000009">
    <property type="entry name" value="Hydrophobic dipeptide epimerase"/>
    <property type="match status" value="1"/>
</dbReference>
<dbReference type="SFLD" id="SFLDF00009">
    <property type="entry name" value="o-succinylbenzoate_synthase"/>
    <property type="match status" value="1"/>
</dbReference>
<keyword evidence="4" id="KW-0460">Magnesium</keyword>
<dbReference type="InterPro" id="IPR029017">
    <property type="entry name" value="Enolase-like_N"/>
</dbReference>
<sequence length="370" mass="39558">MKITSITPIAITIPLRQEIKMGGILYTESENLLVRVKTEDGSIGWGEAPAAPTMTGETIASMDAAIKYLMSHLIGRNVTSFQENMKLMDHFLYGNSSAKAALEIAFYDVVGKIQKKSMSDLLGGVKRSKIPVLWMLAVGKLEADSEEAQIKLDEGFQSFKVKVGGNPINEDVSRVEEIRKIVGKSRQLSADANQAWERTEAIRFVEEAGGLLDFIEQPVMGNDLDGMQTIAQASSAPIGADEGLHSISDIVSHKESGAAAGGSLKMIKLGGVMKALKAAELSDQVGMKVNLAGKICETSIASAAVSHLAAAIPQIDWGLSITNQYAATDIVKEPICILNGTVGVPSGYGLGVEMDEVSLERLSKHAIRDE</sequence>
<dbReference type="SUPFAM" id="SSF51604">
    <property type="entry name" value="Enolase C-terminal domain-like"/>
    <property type="match status" value="1"/>
</dbReference>
<dbReference type="GO" id="GO:0046872">
    <property type="term" value="F:metal ion binding"/>
    <property type="evidence" value="ECO:0007669"/>
    <property type="project" value="UniProtKB-KW"/>
</dbReference>
<evidence type="ECO:0000259" key="6">
    <source>
        <dbReference type="SMART" id="SM00922"/>
    </source>
</evidence>
<feature type="domain" description="Mandelate racemase/muconate lactonizing enzyme C-terminal" evidence="6">
    <location>
        <begin position="141"/>
        <end position="237"/>
    </location>
</feature>
<evidence type="ECO:0000256" key="4">
    <source>
        <dbReference type="ARBA" id="ARBA00022842"/>
    </source>
</evidence>
<protein>
    <recommendedName>
        <fullName evidence="6">Mandelate racemase/muconate lactonizing enzyme C-terminal domain-containing protein</fullName>
    </recommendedName>
</protein>
<comment type="cofactor">
    <cofactor evidence="1">
        <name>Mg(2+)</name>
        <dbReference type="ChEBI" id="CHEBI:18420"/>
    </cofactor>
</comment>
<dbReference type="SFLD" id="SFLDS00001">
    <property type="entry name" value="Enolase"/>
    <property type="match status" value="1"/>
</dbReference>
<dbReference type="InterPro" id="IPR029065">
    <property type="entry name" value="Enolase_C-like"/>
</dbReference>
<organism evidence="7">
    <name type="scientific">marine metagenome</name>
    <dbReference type="NCBI Taxonomy" id="408172"/>
    <lineage>
        <taxon>unclassified sequences</taxon>
        <taxon>metagenomes</taxon>
        <taxon>ecological metagenomes</taxon>
    </lineage>
</organism>
<dbReference type="GO" id="GO:0016854">
    <property type="term" value="F:racemase and epimerase activity"/>
    <property type="evidence" value="ECO:0007669"/>
    <property type="project" value="UniProtKB-ARBA"/>
</dbReference>
<evidence type="ECO:0000256" key="3">
    <source>
        <dbReference type="ARBA" id="ARBA00022723"/>
    </source>
</evidence>
<evidence type="ECO:0000256" key="5">
    <source>
        <dbReference type="ARBA" id="ARBA00023235"/>
    </source>
</evidence>
<dbReference type="InterPro" id="IPR013341">
    <property type="entry name" value="Mandelate_racemase_N_dom"/>
</dbReference>